<accession>A0A3G3BVP7</accession>
<protein>
    <submittedName>
        <fullName evidence="1">Uncharacterized protein</fullName>
    </submittedName>
</protein>
<dbReference type="EMBL" id="MH884508">
    <property type="protein sequence ID" value="AYP68210.1"/>
    <property type="molecule type" value="Genomic_DNA"/>
</dbReference>
<name>A0A3G3BVP7_9CAUD</name>
<proteinExistence type="predicted"/>
<organism evidence="1 2">
    <name type="scientific">Bacillus phage vB_BcoS-136</name>
    <dbReference type="NCBI Taxonomy" id="2419619"/>
    <lineage>
        <taxon>Viruses</taxon>
        <taxon>Duplodnaviria</taxon>
        <taxon>Heunggongvirae</taxon>
        <taxon>Uroviricota</taxon>
        <taxon>Caudoviricetes</taxon>
        <taxon>Heleneionescovirinae</taxon>
        <taxon>Kenyattavirus</taxon>
        <taxon>Kenyattavirus kv136</taxon>
    </lineage>
</organism>
<dbReference type="Proteomes" id="UP000274199">
    <property type="component" value="Segment"/>
</dbReference>
<sequence>MDARNLYSGNGNIIYIIDANMDMVTIHRIDTMNGKYLLSRVFRGDKTKKIRDYVLDVVDSIVKDRPYQIIFDSYGVGKGISDYFFGVSMHDYFTFKVRNNGVIDYYTKGDVIE</sequence>
<reference evidence="1 2" key="1">
    <citation type="submission" date="2018-09" db="EMBL/GenBank/DDBJ databases">
        <title>Comparative Genomic Analysis of Eight Novel Haloalkaliphilic Bacteriophages from Lake Elmenteita, Kenya.</title>
        <authorList>
            <person name="Akhwale J.K."/>
        </authorList>
    </citation>
    <scope>NUCLEOTIDE SEQUENCE [LARGE SCALE GENOMIC DNA]</scope>
</reference>
<keyword evidence="2" id="KW-1185">Reference proteome</keyword>
<evidence type="ECO:0000313" key="2">
    <source>
        <dbReference type="Proteomes" id="UP000274199"/>
    </source>
</evidence>
<evidence type="ECO:0000313" key="1">
    <source>
        <dbReference type="EMBL" id="AYP68210.1"/>
    </source>
</evidence>
<gene>
    <name evidence="1" type="ORF">vBBcoS136_00078</name>
</gene>